<dbReference type="PRINTS" id="PR00385">
    <property type="entry name" value="P450"/>
</dbReference>
<comment type="subcellular location">
    <subcellularLocation>
        <location evidence="2">Membrane</location>
        <topology evidence="2">Single-pass membrane protein</topology>
    </subcellularLocation>
</comment>
<evidence type="ECO:0000256" key="5">
    <source>
        <dbReference type="ARBA" id="ARBA00022617"/>
    </source>
</evidence>
<dbReference type="AlphaFoldDB" id="A0A9P3GAI2"/>
<comment type="similarity">
    <text evidence="4 14">Belongs to the cytochrome P450 family.</text>
</comment>
<evidence type="ECO:0000313" key="16">
    <source>
        <dbReference type="Proteomes" id="UP000703269"/>
    </source>
</evidence>
<evidence type="ECO:0000256" key="6">
    <source>
        <dbReference type="ARBA" id="ARBA00022692"/>
    </source>
</evidence>
<evidence type="ECO:0000256" key="8">
    <source>
        <dbReference type="ARBA" id="ARBA00022989"/>
    </source>
</evidence>
<keyword evidence="9 14" id="KW-0560">Oxidoreductase</keyword>
<comment type="cofactor">
    <cofactor evidence="1 13">
        <name>heme</name>
        <dbReference type="ChEBI" id="CHEBI:30413"/>
    </cofactor>
</comment>
<dbReference type="EMBL" id="BPQB01000020">
    <property type="protein sequence ID" value="GJE91216.1"/>
    <property type="molecule type" value="Genomic_DNA"/>
</dbReference>
<dbReference type="SUPFAM" id="SSF48264">
    <property type="entry name" value="Cytochrome P450"/>
    <property type="match status" value="1"/>
</dbReference>
<dbReference type="GO" id="GO:0005506">
    <property type="term" value="F:iron ion binding"/>
    <property type="evidence" value="ECO:0007669"/>
    <property type="project" value="InterPro"/>
</dbReference>
<comment type="pathway">
    <text evidence="3">Secondary metabolite biosynthesis.</text>
</comment>
<proteinExistence type="inferred from homology"/>
<accession>A0A9P3GAI2</accession>
<dbReference type="PROSITE" id="PS00086">
    <property type="entry name" value="CYTOCHROME_P450"/>
    <property type="match status" value="1"/>
</dbReference>
<evidence type="ECO:0000256" key="1">
    <source>
        <dbReference type="ARBA" id="ARBA00001971"/>
    </source>
</evidence>
<dbReference type="GO" id="GO:0020037">
    <property type="term" value="F:heme binding"/>
    <property type="evidence" value="ECO:0007669"/>
    <property type="project" value="InterPro"/>
</dbReference>
<gene>
    <name evidence="15" type="ORF">PsYK624_073650</name>
</gene>
<sequence>MLLAASALPMNPLVLLAMLSAAFIVLATVVSAKKRRDKWSLLPPGPRGLPLIGNLLQLPRKNVPRAFAAMSRQYGPIYYMRVINRHFVVINDLDMARTLFEKRSATYSHRPRLPMAQDVIKRDTMLFMNYGAAFRQSRKLVATFLNARIAAKYWPAQEVESLKFVLGVARAPQDFLSLTRWTATSLVIRLLYGVEVRDKDNTLVRLAEDFARLTTESTQPGRWLVDSFPILAHVPAWLPGAGFKRWAKTAKARMDEFARLPYEMAKQKIANGEITPCWTAEKLLETTEPLTEQDEKEIRHTATSMYSGGSDTTNAMVSTFILLMLHHPEVQKKAQAEVDHVTGGGAWVPGMRERDQFPYLDCVIKELFRYMPVVPLVPHSLHQDDVFEGVLIPRGSWVMANMWAFMHDERTYPDPDAFVPERFEAGEGRVPQDDPLDIVFGFGRRSCPGYLLGLASVYLNVVHLLFAFDIAPAKDAAGNEVLPPIEFTDNHVAHPKPFKCDIRERSAERITLLEHALHSLQ</sequence>
<protein>
    <submittedName>
        <fullName evidence="15">Cytochrome P450</fullName>
    </submittedName>
</protein>
<dbReference type="InterPro" id="IPR036396">
    <property type="entry name" value="Cyt_P450_sf"/>
</dbReference>
<evidence type="ECO:0000313" key="15">
    <source>
        <dbReference type="EMBL" id="GJE91216.1"/>
    </source>
</evidence>
<evidence type="ECO:0000256" key="10">
    <source>
        <dbReference type="ARBA" id="ARBA00023004"/>
    </source>
</evidence>
<dbReference type="Proteomes" id="UP000703269">
    <property type="component" value="Unassembled WGS sequence"/>
</dbReference>
<keyword evidence="10 13" id="KW-0408">Iron</keyword>
<dbReference type="InterPro" id="IPR002401">
    <property type="entry name" value="Cyt_P450_E_grp-I"/>
</dbReference>
<evidence type="ECO:0000256" key="14">
    <source>
        <dbReference type="RuleBase" id="RU000461"/>
    </source>
</evidence>
<evidence type="ECO:0000256" key="4">
    <source>
        <dbReference type="ARBA" id="ARBA00010617"/>
    </source>
</evidence>
<feature type="binding site" description="axial binding residue" evidence="13">
    <location>
        <position position="447"/>
    </location>
    <ligand>
        <name>heme</name>
        <dbReference type="ChEBI" id="CHEBI:30413"/>
    </ligand>
    <ligandPart>
        <name>Fe</name>
        <dbReference type="ChEBI" id="CHEBI:18248"/>
    </ligandPart>
</feature>
<keyword evidence="12" id="KW-0472">Membrane</keyword>
<evidence type="ECO:0000256" key="11">
    <source>
        <dbReference type="ARBA" id="ARBA00023033"/>
    </source>
</evidence>
<dbReference type="GO" id="GO:0016705">
    <property type="term" value="F:oxidoreductase activity, acting on paired donors, with incorporation or reduction of molecular oxygen"/>
    <property type="evidence" value="ECO:0007669"/>
    <property type="project" value="InterPro"/>
</dbReference>
<keyword evidence="6" id="KW-0812">Transmembrane</keyword>
<keyword evidence="8" id="KW-1133">Transmembrane helix</keyword>
<dbReference type="InterPro" id="IPR050364">
    <property type="entry name" value="Cytochrome_P450_fung"/>
</dbReference>
<evidence type="ECO:0000256" key="13">
    <source>
        <dbReference type="PIRSR" id="PIRSR602401-1"/>
    </source>
</evidence>
<dbReference type="OrthoDB" id="2789670at2759"/>
<dbReference type="CDD" id="cd11065">
    <property type="entry name" value="CYP64-like"/>
    <property type="match status" value="1"/>
</dbReference>
<reference evidence="15 16" key="1">
    <citation type="submission" date="2021-08" db="EMBL/GenBank/DDBJ databases">
        <title>Draft Genome Sequence of Phanerochaete sordida strain YK-624.</title>
        <authorList>
            <person name="Mori T."/>
            <person name="Dohra H."/>
            <person name="Suzuki T."/>
            <person name="Kawagishi H."/>
            <person name="Hirai H."/>
        </authorList>
    </citation>
    <scope>NUCLEOTIDE SEQUENCE [LARGE SCALE GENOMIC DNA]</scope>
    <source>
        <strain evidence="15 16">YK-624</strain>
    </source>
</reference>
<evidence type="ECO:0000256" key="9">
    <source>
        <dbReference type="ARBA" id="ARBA00023002"/>
    </source>
</evidence>
<keyword evidence="5 13" id="KW-0349">Heme</keyword>
<keyword evidence="7 13" id="KW-0479">Metal-binding</keyword>
<keyword evidence="16" id="KW-1185">Reference proteome</keyword>
<evidence type="ECO:0000256" key="3">
    <source>
        <dbReference type="ARBA" id="ARBA00005179"/>
    </source>
</evidence>
<dbReference type="InterPro" id="IPR017972">
    <property type="entry name" value="Cyt_P450_CS"/>
</dbReference>
<dbReference type="GO" id="GO:0004497">
    <property type="term" value="F:monooxygenase activity"/>
    <property type="evidence" value="ECO:0007669"/>
    <property type="project" value="UniProtKB-KW"/>
</dbReference>
<dbReference type="InterPro" id="IPR001128">
    <property type="entry name" value="Cyt_P450"/>
</dbReference>
<comment type="caution">
    <text evidence="15">The sequence shown here is derived from an EMBL/GenBank/DDBJ whole genome shotgun (WGS) entry which is preliminary data.</text>
</comment>
<dbReference type="PANTHER" id="PTHR46300">
    <property type="entry name" value="P450, PUTATIVE (EUROFUNG)-RELATED-RELATED"/>
    <property type="match status" value="1"/>
</dbReference>
<dbReference type="GO" id="GO:0016020">
    <property type="term" value="C:membrane"/>
    <property type="evidence" value="ECO:0007669"/>
    <property type="project" value="UniProtKB-SubCell"/>
</dbReference>
<dbReference type="Pfam" id="PF00067">
    <property type="entry name" value="p450"/>
    <property type="match status" value="1"/>
</dbReference>
<dbReference type="Gene3D" id="1.10.630.10">
    <property type="entry name" value="Cytochrome P450"/>
    <property type="match status" value="1"/>
</dbReference>
<dbReference type="PRINTS" id="PR00463">
    <property type="entry name" value="EP450I"/>
</dbReference>
<dbReference type="PANTHER" id="PTHR46300:SF7">
    <property type="entry name" value="P450, PUTATIVE (EUROFUNG)-RELATED"/>
    <property type="match status" value="1"/>
</dbReference>
<evidence type="ECO:0000256" key="2">
    <source>
        <dbReference type="ARBA" id="ARBA00004167"/>
    </source>
</evidence>
<keyword evidence="11 14" id="KW-0503">Monooxygenase</keyword>
<evidence type="ECO:0000256" key="12">
    <source>
        <dbReference type="ARBA" id="ARBA00023136"/>
    </source>
</evidence>
<name>A0A9P3GAI2_9APHY</name>
<organism evidence="15 16">
    <name type="scientific">Phanerochaete sordida</name>
    <dbReference type="NCBI Taxonomy" id="48140"/>
    <lineage>
        <taxon>Eukaryota</taxon>
        <taxon>Fungi</taxon>
        <taxon>Dikarya</taxon>
        <taxon>Basidiomycota</taxon>
        <taxon>Agaricomycotina</taxon>
        <taxon>Agaricomycetes</taxon>
        <taxon>Polyporales</taxon>
        <taxon>Phanerochaetaceae</taxon>
        <taxon>Phanerochaete</taxon>
    </lineage>
</organism>
<evidence type="ECO:0000256" key="7">
    <source>
        <dbReference type="ARBA" id="ARBA00022723"/>
    </source>
</evidence>